<keyword evidence="3" id="KW-1185">Reference proteome</keyword>
<evidence type="ECO:0000256" key="1">
    <source>
        <dbReference type="SAM" id="MobiDB-lite"/>
    </source>
</evidence>
<dbReference type="AlphaFoldDB" id="A0A1J1I7J3"/>
<evidence type="ECO:0000313" key="3">
    <source>
        <dbReference type="Proteomes" id="UP000183832"/>
    </source>
</evidence>
<sequence>MTNKPQWKKMEKSEKPTEIRSKNSFSIENILSRPDNNEDQKRFARQNPFQNNHVLFYANHVNCASELNSDKLTTSGESSKLHDDHELSLDENDNEDHETNSEATSDDGTLSLHSECCGHFVKILN</sequence>
<feature type="region of interest" description="Disordered" evidence="1">
    <location>
        <begin position="70"/>
        <end position="109"/>
    </location>
</feature>
<gene>
    <name evidence="2" type="ORF">CLUMA_CG009701</name>
</gene>
<evidence type="ECO:0000313" key="2">
    <source>
        <dbReference type="EMBL" id="CRK96279.1"/>
    </source>
</evidence>
<feature type="compositionally biased region" description="Basic and acidic residues" evidence="1">
    <location>
        <begin position="8"/>
        <end position="21"/>
    </location>
</feature>
<accession>A0A1J1I7J3</accession>
<dbReference type="Proteomes" id="UP000183832">
    <property type="component" value="Unassembled WGS sequence"/>
</dbReference>
<name>A0A1J1I7J3_9DIPT</name>
<protein>
    <submittedName>
        <fullName evidence="2">CLUMA_CG009701, isoform A</fullName>
    </submittedName>
</protein>
<reference evidence="2 3" key="1">
    <citation type="submission" date="2015-04" db="EMBL/GenBank/DDBJ databases">
        <authorList>
            <person name="Syromyatnikov M.Y."/>
            <person name="Popov V.N."/>
        </authorList>
    </citation>
    <scope>NUCLEOTIDE SEQUENCE [LARGE SCALE GENOMIC DNA]</scope>
</reference>
<organism evidence="2 3">
    <name type="scientific">Clunio marinus</name>
    <dbReference type="NCBI Taxonomy" id="568069"/>
    <lineage>
        <taxon>Eukaryota</taxon>
        <taxon>Metazoa</taxon>
        <taxon>Ecdysozoa</taxon>
        <taxon>Arthropoda</taxon>
        <taxon>Hexapoda</taxon>
        <taxon>Insecta</taxon>
        <taxon>Pterygota</taxon>
        <taxon>Neoptera</taxon>
        <taxon>Endopterygota</taxon>
        <taxon>Diptera</taxon>
        <taxon>Nematocera</taxon>
        <taxon>Chironomoidea</taxon>
        <taxon>Chironomidae</taxon>
        <taxon>Clunio</taxon>
    </lineage>
</organism>
<feature type="compositionally biased region" description="Basic and acidic residues" evidence="1">
    <location>
        <begin position="79"/>
        <end position="88"/>
    </location>
</feature>
<feature type="region of interest" description="Disordered" evidence="1">
    <location>
        <begin position="1"/>
        <end position="46"/>
    </location>
</feature>
<dbReference type="EMBL" id="CVRI01000043">
    <property type="protein sequence ID" value="CRK96279.1"/>
    <property type="molecule type" value="Genomic_DNA"/>
</dbReference>
<proteinExistence type="predicted"/>